<evidence type="ECO:0000259" key="4">
    <source>
        <dbReference type="PROSITE" id="PS50835"/>
    </source>
</evidence>
<feature type="domain" description="Ig-like" evidence="4">
    <location>
        <begin position="193"/>
        <end position="248"/>
    </location>
</feature>
<dbReference type="GO" id="GO:0098632">
    <property type="term" value="F:cell-cell adhesion mediator activity"/>
    <property type="evidence" value="ECO:0007669"/>
    <property type="project" value="TreeGrafter"/>
</dbReference>
<feature type="domain" description="Ig-like" evidence="4">
    <location>
        <begin position="254"/>
        <end position="333"/>
    </location>
</feature>
<evidence type="ECO:0000256" key="1">
    <source>
        <dbReference type="ARBA" id="ARBA00023319"/>
    </source>
</evidence>
<dbReference type="GO" id="GO:0007411">
    <property type="term" value="P:axon guidance"/>
    <property type="evidence" value="ECO:0007669"/>
    <property type="project" value="TreeGrafter"/>
</dbReference>
<dbReference type="Pfam" id="PF07679">
    <property type="entry name" value="I-set"/>
    <property type="match status" value="4"/>
</dbReference>
<dbReference type="AlphaFoldDB" id="A0A3S3RIK3"/>
<dbReference type="Pfam" id="PF13927">
    <property type="entry name" value="Ig_3"/>
    <property type="match status" value="2"/>
</dbReference>
<keyword evidence="2" id="KW-0812">Transmembrane</keyword>
<proteinExistence type="predicted"/>
<comment type="caution">
    <text evidence="5">The sequence shown here is derived from an EMBL/GenBank/DDBJ whole genome shotgun (WGS) entry which is preliminary data.</text>
</comment>
<evidence type="ECO:0000313" key="6">
    <source>
        <dbReference type="Proteomes" id="UP000285301"/>
    </source>
</evidence>
<dbReference type="SMART" id="SM00409">
    <property type="entry name" value="IG"/>
    <property type="match status" value="5"/>
</dbReference>
<keyword evidence="2" id="KW-1133">Transmembrane helix</keyword>
<reference evidence="5 6" key="1">
    <citation type="journal article" date="2018" name="Gigascience">
        <title>Genomes of trombidid mites reveal novel predicted allergens and laterally-transferred genes associated with secondary metabolism.</title>
        <authorList>
            <person name="Dong X."/>
            <person name="Chaisiri K."/>
            <person name="Xia D."/>
            <person name="Armstrong S.D."/>
            <person name="Fang Y."/>
            <person name="Donnelly M.J."/>
            <person name="Kadowaki T."/>
            <person name="McGarry J.W."/>
            <person name="Darby A.C."/>
            <person name="Makepeace B.L."/>
        </authorList>
    </citation>
    <scope>NUCLEOTIDE SEQUENCE [LARGE SCALE GENOMIC DNA]</scope>
    <source>
        <strain evidence="5">UoL-WK</strain>
    </source>
</reference>
<feature type="chain" id="PRO_5018714742" evidence="3">
    <location>
        <begin position="20"/>
        <end position="537"/>
    </location>
</feature>
<accession>A0A3S3RIK3</accession>
<dbReference type="GO" id="GO:0005886">
    <property type="term" value="C:plasma membrane"/>
    <property type="evidence" value="ECO:0007669"/>
    <property type="project" value="TreeGrafter"/>
</dbReference>
<dbReference type="PANTHER" id="PTHR10075:SF100">
    <property type="entry name" value="FASCICLIN-2"/>
    <property type="match status" value="1"/>
</dbReference>
<protein>
    <submittedName>
        <fullName evidence="5">Hemicentin-1-like protein</fullName>
    </submittedName>
</protein>
<dbReference type="Gene3D" id="2.60.40.10">
    <property type="entry name" value="Immunoglobulins"/>
    <property type="match status" value="6"/>
</dbReference>
<feature type="domain" description="Ig-like" evidence="4">
    <location>
        <begin position="377"/>
        <end position="467"/>
    </location>
</feature>
<dbReference type="SMART" id="SM00408">
    <property type="entry name" value="IGc2"/>
    <property type="match status" value="6"/>
</dbReference>
<dbReference type="GO" id="GO:0070593">
    <property type="term" value="P:dendrite self-avoidance"/>
    <property type="evidence" value="ECO:0007669"/>
    <property type="project" value="TreeGrafter"/>
</dbReference>
<feature type="transmembrane region" description="Helical" evidence="2">
    <location>
        <begin position="347"/>
        <end position="370"/>
    </location>
</feature>
<feature type="domain" description="Ig-like" evidence="4">
    <location>
        <begin position="23"/>
        <end position="113"/>
    </location>
</feature>
<keyword evidence="1" id="KW-0393">Immunoglobulin domain</keyword>
<name>A0A3S3RIK3_9ACAR</name>
<dbReference type="InterPro" id="IPR036179">
    <property type="entry name" value="Ig-like_dom_sf"/>
</dbReference>
<feature type="domain" description="Ig-like" evidence="4">
    <location>
        <begin position="469"/>
        <end position="535"/>
    </location>
</feature>
<dbReference type="EMBL" id="NCKU01009175">
    <property type="protein sequence ID" value="RWS01455.1"/>
    <property type="molecule type" value="Genomic_DNA"/>
</dbReference>
<dbReference type="PROSITE" id="PS50835">
    <property type="entry name" value="IG_LIKE"/>
    <property type="match status" value="6"/>
</dbReference>
<keyword evidence="2" id="KW-0472">Membrane</keyword>
<dbReference type="STRING" id="1965070.A0A3S3RIK3"/>
<gene>
    <name evidence="5" type="ORF">B4U79_06633</name>
</gene>
<feature type="signal peptide" evidence="3">
    <location>
        <begin position="1"/>
        <end position="19"/>
    </location>
</feature>
<dbReference type="FunFam" id="2.60.40.10:FF:000333">
    <property type="entry name" value="Down syndrome cell adhesion molecule"/>
    <property type="match status" value="2"/>
</dbReference>
<dbReference type="SUPFAM" id="SSF48726">
    <property type="entry name" value="Immunoglobulin"/>
    <property type="match status" value="5"/>
</dbReference>
<dbReference type="InterPro" id="IPR013783">
    <property type="entry name" value="Ig-like_fold"/>
</dbReference>
<evidence type="ECO:0000256" key="2">
    <source>
        <dbReference type="SAM" id="Phobius"/>
    </source>
</evidence>
<dbReference type="InterPro" id="IPR003598">
    <property type="entry name" value="Ig_sub2"/>
</dbReference>
<feature type="domain" description="Ig-like" evidence="4">
    <location>
        <begin position="117"/>
        <end position="190"/>
    </location>
</feature>
<sequence>MCLTSILCFLLLLCTSINSSSPPKLIPMPTLQPFKEGSAFRLLCSVQYGAMPLKFNWFFNSKLITYQLHDINIETREDESTLKIKNVKSENSGNYTCVVSNEFGKDSQSVMLVVKSPLKWLVEPKDLHLIHGEAGKIECKATGFPLPTVTWYKNSEIVSKNEEINIERASKNDKGVYECVADNEINESLRKMVKGTEPLRFQWFKNGFPISNRISNAKIETISIVSNLIYEKVTRADSANYTCVVSNSFGEDSKSFTLGVKDSIVTEGRDFIINCNAEGIPPPQIKWKKGQNEVQRSKQTLEFKSITLGDSGEYECIAENGVDNSLSKKFKISVIAKCGAFCVWFDVLNAIVFMMIFSIAFHISIFITIAKCNFETPKIQPISPFPPLSEGLKVRAVCSVLQGTEPFEFNWYKHDTPINEHLSNIKIETNSGVSTLIFEKVSRNDSGNYTCVVNNAYGEDKTSFVLTIKGNGIIINCIAEGFPRPQISWWKNKNVILSHSERFEIKNADYKDKGEYECKADNGVDQELSKKFKITIV</sequence>
<dbReference type="GO" id="GO:0030424">
    <property type="term" value="C:axon"/>
    <property type="evidence" value="ECO:0007669"/>
    <property type="project" value="TreeGrafter"/>
</dbReference>
<dbReference type="InterPro" id="IPR007110">
    <property type="entry name" value="Ig-like_dom"/>
</dbReference>
<keyword evidence="3" id="KW-0732">Signal</keyword>
<dbReference type="PANTHER" id="PTHR10075">
    <property type="entry name" value="BASIGIN RELATED"/>
    <property type="match status" value="1"/>
</dbReference>
<dbReference type="InterPro" id="IPR003599">
    <property type="entry name" value="Ig_sub"/>
</dbReference>
<dbReference type="OrthoDB" id="6510948at2759"/>
<evidence type="ECO:0000313" key="5">
    <source>
        <dbReference type="EMBL" id="RWS01455.1"/>
    </source>
</evidence>
<evidence type="ECO:0000256" key="3">
    <source>
        <dbReference type="SAM" id="SignalP"/>
    </source>
</evidence>
<dbReference type="InterPro" id="IPR013098">
    <property type="entry name" value="Ig_I-set"/>
</dbReference>
<dbReference type="GO" id="GO:0007156">
    <property type="term" value="P:homophilic cell adhesion via plasma membrane adhesion molecules"/>
    <property type="evidence" value="ECO:0007669"/>
    <property type="project" value="TreeGrafter"/>
</dbReference>
<dbReference type="Proteomes" id="UP000285301">
    <property type="component" value="Unassembled WGS sequence"/>
</dbReference>
<keyword evidence="6" id="KW-1185">Reference proteome</keyword>
<organism evidence="5 6">
    <name type="scientific">Dinothrombium tinctorium</name>
    <dbReference type="NCBI Taxonomy" id="1965070"/>
    <lineage>
        <taxon>Eukaryota</taxon>
        <taxon>Metazoa</taxon>
        <taxon>Ecdysozoa</taxon>
        <taxon>Arthropoda</taxon>
        <taxon>Chelicerata</taxon>
        <taxon>Arachnida</taxon>
        <taxon>Acari</taxon>
        <taxon>Acariformes</taxon>
        <taxon>Trombidiformes</taxon>
        <taxon>Prostigmata</taxon>
        <taxon>Anystina</taxon>
        <taxon>Parasitengona</taxon>
        <taxon>Trombidioidea</taxon>
        <taxon>Trombidiidae</taxon>
        <taxon>Dinothrombium</taxon>
    </lineage>
</organism>
<feature type="non-terminal residue" evidence="5">
    <location>
        <position position="537"/>
    </location>
</feature>